<feature type="domain" description="VWFA" evidence="2">
    <location>
        <begin position="418"/>
        <end position="706"/>
    </location>
</feature>
<feature type="signal peptide" evidence="1">
    <location>
        <begin position="1"/>
        <end position="24"/>
    </location>
</feature>
<dbReference type="SUPFAM" id="SSF53300">
    <property type="entry name" value="vWA-like"/>
    <property type="match status" value="1"/>
</dbReference>
<keyword evidence="4" id="KW-1185">Reference proteome</keyword>
<evidence type="ECO:0000313" key="3">
    <source>
        <dbReference type="EMBL" id="AIY82816.1"/>
    </source>
</evidence>
<dbReference type="InterPro" id="IPR036465">
    <property type="entry name" value="vWFA_dom_sf"/>
</dbReference>
<dbReference type="InterPro" id="IPR026588">
    <property type="entry name" value="Choice_anch_A"/>
</dbReference>
<dbReference type="PROSITE" id="PS51257">
    <property type="entry name" value="PROKAR_LIPOPROTEIN"/>
    <property type="match status" value="1"/>
</dbReference>
<evidence type="ECO:0000313" key="4">
    <source>
        <dbReference type="Proteomes" id="UP000030635"/>
    </source>
</evidence>
<evidence type="ECO:0000259" key="2">
    <source>
        <dbReference type="PROSITE" id="PS50234"/>
    </source>
</evidence>
<dbReference type="NCBIfam" id="TIGR04215">
    <property type="entry name" value="choice_anch_A"/>
    <property type="match status" value="1"/>
</dbReference>
<dbReference type="STRING" id="1561.NPD11_2336"/>
<name>A0A0A7FVK5_9CLOT</name>
<dbReference type="Proteomes" id="UP000030635">
    <property type="component" value="Chromosome"/>
</dbReference>
<dbReference type="OrthoDB" id="1656124at2"/>
<sequence>MRKSLKKALTYITIFIFISCNVFSITGNATTKNNGVSLGDLAHYNGIIFNNAYVKNSRVEGPMAVRGNIVLNTNEIDNFGICASASKGAESSLIGNEYVDNNEPSLLLGGDIINNTPSNTHNIQVFSNPIVIRKDAKASTVSALKNSYESKTINEVESKEIKSKFEEYRNKVNSFIGDIKTLKLDNNKIDTLKYHDQDRQNYYQNENIYKVLNDKGNSLYCKLPYNNDTLNVSEINLPEAIGNAKNDDVKFLILYSDATNVNFKNGGTYYNPNYAVNKSDIQNGMVVATPNNKTLKSLASKIIWVLPNAKTVTSDGAVIGSVMAPNATLNTDGGDIIGQVIVNNFNQRNGGNFCNAIFDWKNFDDSNNNGSNNDILNINKTAEYDSKDANQSLNNREYTIKLQASVKKDIVNEAKPKDIILVLDTSGSMRGDPEKNLISSAKTFSKKVLENPKNKIATVTFAAKSPYITDIDYYYVKNGKRFYRGYFDYYKDGEKTEVLIDPSSYKREYYYNYYTGYINYGSKDQKEVLVQISDDWKYAVVVSGIPNDAQILNNFTNNIQDIYSKLNRIGFGGGTNTQAAIAKIDELLQSVKNDSSREKYVIFFTDGMPNMLVDSKDRLYDEEYTNRTIDSFNKIFGKDNSTKFISLGFKSDTLIVNKNTNNSTVSSSEKLLKALGKNNSEMGSICKDGIIYIEKPEDIGKIYNDIYEKISSNVSDAKITDIVPDNFEIVKGSEYPKGATLNGNTIVWDNQLVGESTKEFTFKIKAKDTFAGNMPNDLDYINKPGQIATNTKATIEYTNPIKNNKVVQEFPIPKVNVPNSYKLELKNKTVLYGDRVKLSDLINKLEIKYGPKDGYKYTWTDDKGNKIVLDNEQMNALSGNNFEKDSKDYGIVMKDDTTYTLEITNDNIPNFDLKSSGKVTVLKPTIHVTKKVIDKNGKPVDSDGVFSFNINQEYNGNEHVYLNKQEWNADVLNNNTFIIKNVVRGTYNFRERDSHGYTLKDIKINGKSVDINNCNFEVSLNKDKVEVNNIAFNSKEPVINIEITNVQNEIDFENSTNVITNNFNEC</sequence>
<protein>
    <submittedName>
        <fullName evidence="3">Choice-of-anchor A domain protein</fullName>
    </submittedName>
</protein>
<keyword evidence="1" id="KW-0732">Signal</keyword>
<dbReference type="CDD" id="cd00198">
    <property type="entry name" value="vWFA"/>
    <property type="match status" value="1"/>
</dbReference>
<dbReference type="eggNOG" id="COG4932">
    <property type="taxonomic scope" value="Bacteria"/>
</dbReference>
<dbReference type="Pfam" id="PF20597">
    <property type="entry name" value="pAdhesive_15"/>
    <property type="match status" value="1"/>
</dbReference>
<dbReference type="PROSITE" id="PS50234">
    <property type="entry name" value="VWFA"/>
    <property type="match status" value="1"/>
</dbReference>
<dbReference type="KEGG" id="cbv:U729_654"/>
<reference evidence="3 4" key="1">
    <citation type="journal article" date="2015" name="Infect. Genet. Evol.">
        <title>Genomic sequences of six botulinum neurotoxin-producing strains representing three clostridial species illustrate the mobility and diversity of botulinum neurotoxin genes.</title>
        <authorList>
            <person name="Smith T.J."/>
            <person name="Hill K.K."/>
            <person name="Xie G."/>
            <person name="Foley B.T."/>
            <person name="Williamson C.H."/>
            <person name="Foster J.T."/>
            <person name="Johnson S.L."/>
            <person name="Chertkov O."/>
            <person name="Teshima H."/>
            <person name="Gibbons H.S."/>
            <person name="Johnsky L.A."/>
            <person name="Karavis M.A."/>
            <person name="Smith L.A."/>
        </authorList>
    </citation>
    <scope>NUCLEOTIDE SEQUENCE [LARGE SCALE GENOMIC DNA]</scope>
    <source>
        <strain evidence="3 4">Sullivan</strain>
    </source>
</reference>
<dbReference type="RefSeq" id="WP_039311592.1">
    <property type="nucleotide sequence ID" value="NZ_CP006905.1"/>
</dbReference>
<dbReference type="EMBL" id="CP006905">
    <property type="protein sequence ID" value="AIY82816.1"/>
    <property type="molecule type" value="Genomic_DNA"/>
</dbReference>
<feature type="chain" id="PRO_5039036078" evidence="1">
    <location>
        <begin position="25"/>
        <end position="1066"/>
    </location>
</feature>
<dbReference type="InterPro" id="IPR002035">
    <property type="entry name" value="VWF_A"/>
</dbReference>
<dbReference type="AlphaFoldDB" id="A0A0A7FVK5"/>
<dbReference type="SMART" id="SM00327">
    <property type="entry name" value="VWA"/>
    <property type="match status" value="1"/>
</dbReference>
<proteinExistence type="predicted"/>
<evidence type="ECO:0000256" key="1">
    <source>
        <dbReference type="SAM" id="SignalP"/>
    </source>
</evidence>
<dbReference type="Gene3D" id="3.40.50.410">
    <property type="entry name" value="von Willebrand factor, type A domain"/>
    <property type="match status" value="1"/>
</dbReference>
<dbReference type="HOGENOM" id="CLU_288321_0_0_9"/>
<accession>A0A0A7FVK5</accession>
<gene>
    <name evidence="3" type="ORF">U729_654</name>
</gene>
<organism evidence="3 4">
    <name type="scientific">Clostridium baratii str. Sullivan</name>
    <dbReference type="NCBI Taxonomy" id="1415775"/>
    <lineage>
        <taxon>Bacteria</taxon>
        <taxon>Bacillati</taxon>
        <taxon>Bacillota</taxon>
        <taxon>Clostridia</taxon>
        <taxon>Eubacteriales</taxon>
        <taxon>Clostridiaceae</taxon>
        <taxon>Clostridium</taxon>
    </lineage>
</organism>